<keyword evidence="7" id="KW-1185">Reference proteome</keyword>
<accession>A0ABN1P6X6</accession>
<dbReference type="Gene3D" id="3.40.50.2300">
    <property type="match status" value="1"/>
</dbReference>
<evidence type="ECO:0000256" key="1">
    <source>
        <dbReference type="ARBA" id="ARBA00022553"/>
    </source>
</evidence>
<dbReference type="PROSITE" id="PS50043">
    <property type="entry name" value="HTH_LUXR_2"/>
    <property type="match status" value="1"/>
</dbReference>
<name>A0ABN1P6X6_9ACTN</name>
<dbReference type="Pfam" id="PF00072">
    <property type="entry name" value="Response_reg"/>
    <property type="match status" value="1"/>
</dbReference>
<dbReference type="Proteomes" id="UP001501005">
    <property type="component" value="Unassembled WGS sequence"/>
</dbReference>
<evidence type="ECO:0000256" key="3">
    <source>
        <dbReference type="PROSITE-ProRule" id="PRU00169"/>
    </source>
</evidence>
<dbReference type="PANTHER" id="PTHR43214:SF42">
    <property type="entry name" value="TRANSCRIPTIONAL REGULATORY PROTEIN DESR"/>
    <property type="match status" value="1"/>
</dbReference>
<dbReference type="InterPro" id="IPR058245">
    <property type="entry name" value="NreC/VraR/RcsB-like_REC"/>
</dbReference>
<dbReference type="RefSeq" id="WP_344052494.1">
    <property type="nucleotide sequence ID" value="NZ_BAAAHG010000043.1"/>
</dbReference>
<feature type="domain" description="HTH luxR-type" evidence="4">
    <location>
        <begin position="133"/>
        <end position="198"/>
    </location>
</feature>
<dbReference type="PANTHER" id="PTHR43214">
    <property type="entry name" value="TWO-COMPONENT RESPONSE REGULATOR"/>
    <property type="match status" value="1"/>
</dbReference>
<dbReference type="InterPro" id="IPR016032">
    <property type="entry name" value="Sig_transdc_resp-reg_C-effctor"/>
</dbReference>
<gene>
    <name evidence="6" type="ORF">GCM10009549_44270</name>
</gene>
<evidence type="ECO:0000256" key="2">
    <source>
        <dbReference type="ARBA" id="ARBA00023125"/>
    </source>
</evidence>
<dbReference type="InterPro" id="IPR039420">
    <property type="entry name" value="WalR-like"/>
</dbReference>
<dbReference type="CDD" id="cd06170">
    <property type="entry name" value="LuxR_C_like"/>
    <property type="match status" value="1"/>
</dbReference>
<evidence type="ECO:0000259" key="4">
    <source>
        <dbReference type="PROSITE" id="PS50043"/>
    </source>
</evidence>
<feature type="domain" description="Response regulatory" evidence="5">
    <location>
        <begin position="3"/>
        <end position="119"/>
    </location>
</feature>
<dbReference type="SMART" id="SM00448">
    <property type="entry name" value="REC"/>
    <property type="match status" value="1"/>
</dbReference>
<dbReference type="PRINTS" id="PR00038">
    <property type="entry name" value="HTHLUXR"/>
</dbReference>
<dbReference type="CDD" id="cd17535">
    <property type="entry name" value="REC_NarL-like"/>
    <property type="match status" value="1"/>
</dbReference>
<dbReference type="PROSITE" id="PS50110">
    <property type="entry name" value="RESPONSE_REGULATORY"/>
    <property type="match status" value="1"/>
</dbReference>
<sequence>MIEVLVVEDHAVVRSGLVALLSGELGIRVVGQAADGEAALAEAERLRPDVVLLDIDLPGMDGIAVAAALAEKLPDCRTLMLTALDRPGHLTRAMSAGASGYLLKSATPAETADAIRRVAAGGRVIDPRMRDDPAGEASPLTERETEVLRLASSGAHAREIAAELFLSVGTVRNRLSSAVGKLHARTLVDAIRIAERHGWL</sequence>
<dbReference type="SMART" id="SM00421">
    <property type="entry name" value="HTH_LUXR"/>
    <property type="match status" value="1"/>
</dbReference>
<dbReference type="InterPro" id="IPR000792">
    <property type="entry name" value="Tscrpt_reg_LuxR_C"/>
</dbReference>
<keyword evidence="2" id="KW-0238">DNA-binding</keyword>
<protein>
    <submittedName>
        <fullName evidence="6">Response regulator transcription factor</fullName>
    </submittedName>
</protein>
<dbReference type="Pfam" id="PF00196">
    <property type="entry name" value="GerE"/>
    <property type="match status" value="1"/>
</dbReference>
<dbReference type="EMBL" id="BAAAHG010000043">
    <property type="protein sequence ID" value="GAA0923814.1"/>
    <property type="molecule type" value="Genomic_DNA"/>
</dbReference>
<proteinExistence type="predicted"/>
<evidence type="ECO:0000313" key="6">
    <source>
        <dbReference type="EMBL" id="GAA0923814.1"/>
    </source>
</evidence>
<dbReference type="SUPFAM" id="SSF52172">
    <property type="entry name" value="CheY-like"/>
    <property type="match status" value="1"/>
</dbReference>
<evidence type="ECO:0000313" key="7">
    <source>
        <dbReference type="Proteomes" id="UP001501005"/>
    </source>
</evidence>
<dbReference type="PROSITE" id="PS00622">
    <property type="entry name" value="HTH_LUXR_1"/>
    <property type="match status" value="1"/>
</dbReference>
<dbReference type="InterPro" id="IPR001789">
    <property type="entry name" value="Sig_transdc_resp-reg_receiver"/>
</dbReference>
<organism evidence="6 7">
    <name type="scientific">Streptomyces thermoalcalitolerans</name>
    <dbReference type="NCBI Taxonomy" id="65605"/>
    <lineage>
        <taxon>Bacteria</taxon>
        <taxon>Bacillati</taxon>
        <taxon>Actinomycetota</taxon>
        <taxon>Actinomycetes</taxon>
        <taxon>Kitasatosporales</taxon>
        <taxon>Streptomycetaceae</taxon>
        <taxon>Streptomyces</taxon>
    </lineage>
</organism>
<evidence type="ECO:0000259" key="5">
    <source>
        <dbReference type="PROSITE" id="PS50110"/>
    </source>
</evidence>
<dbReference type="InterPro" id="IPR011006">
    <property type="entry name" value="CheY-like_superfamily"/>
</dbReference>
<feature type="modified residue" description="4-aspartylphosphate" evidence="3">
    <location>
        <position position="54"/>
    </location>
</feature>
<keyword evidence="1 3" id="KW-0597">Phosphoprotein</keyword>
<dbReference type="SUPFAM" id="SSF46894">
    <property type="entry name" value="C-terminal effector domain of the bipartite response regulators"/>
    <property type="match status" value="1"/>
</dbReference>
<comment type="caution">
    <text evidence="6">The sequence shown here is derived from an EMBL/GenBank/DDBJ whole genome shotgun (WGS) entry which is preliminary data.</text>
</comment>
<reference evidence="6 7" key="1">
    <citation type="journal article" date="2019" name="Int. J. Syst. Evol. Microbiol.">
        <title>The Global Catalogue of Microorganisms (GCM) 10K type strain sequencing project: providing services to taxonomists for standard genome sequencing and annotation.</title>
        <authorList>
            <consortium name="The Broad Institute Genomics Platform"/>
            <consortium name="The Broad Institute Genome Sequencing Center for Infectious Disease"/>
            <person name="Wu L."/>
            <person name="Ma J."/>
        </authorList>
    </citation>
    <scope>NUCLEOTIDE SEQUENCE [LARGE SCALE GENOMIC DNA]</scope>
    <source>
        <strain evidence="6 7">JCM 10673</strain>
    </source>
</reference>